<name>A0ABS9C1B3_9BACT</name>
<evidence type="ECO:0000259" key="2">
    <source>
        <dbReference type="Pfam" id="PF01433"/>
    </source>
</evidence>
<dbReference type="EMBL" id="JAKEVZ010000029">
    <property type="protein sequence ID" value="MCF1753350.1"/>
    <property type="molecule type" value="Genomic_DNA"/>
</dbReference>
<accession>A0ABS9C1B3</accession>
<feature type="transmembrane region" description="Helical" evidence="1">
    <location>
        <begin position="362"/>
        <end position="378"/>
    </location>
</feature>
<comment type="caution">
    <text evidence="3">The sequence shown here is derived from an EMBL/GenBank/DDBJ whole genome shotgun (WGS) entry which is preliminary data.</text>
</comment>
<dbReference type="InterPro" id="IPR027268">
    <property type="entry name" value="Peptidase_M4/M1_CTD_sf"/>
</dbReference>
<feature type="transmembrane region" description="Helical" evidence="1">
    <location>
        <begin position="449"/>
        <end position="469"/>
    </location>
</feature>
<feature type="transmembrane region" description="Helical" evidence="1">
    <location>
        <begin position="100"/>
        <end position="133"/>
    </location>
</feature>
<dbReference type="InterPro" id="IPR014782">
    <property type="entry name" value="Peptidase_M1_dom"/>
</dbReference>
<organism evidence="3 4">
    <name type="scientific">Mariniradius sediminis</name>
    <dbReference type="NCBI Taxonomy" id="2909237"/>
    <lineage>
        <taxon>Bacteria</taxon>
        <taxon>Pseudomonadati</taxon>
        <taxon>Bacteroidota</taxon>
        <taxon>Cytophagia</taxon>
        <taxon>Cytophagales</taxon>
        <taxon>Cyclobacteriaceae</taxon>
        <taxon>Mariniradius</taxon>
    </lineage>
</organism>
<keyword evidence="1" id="KW-1133">Transmembrane helix</keyword>
<feature type="transmembrane region" description="Helical" evidence="1">
    <location>
        <begin position="322"/>
        <end position="342"/>
    </location>
</feature>
<feature type="transmembrane region" description="Helical" evidence="1">
    <location>
        <begin position="181"/>
        <end position="199"/>
    </location>
</feature>
<keyword evidence="1" id="KW-0472">Membrane</keyword>
<dbReference type="Gene3D" id="1.10.390.10">
    <property type="entry name" value="Neutral Protease Domain 2"/>
    <property type="match status" value="1"/>
</dbReference>
<reference evidence="3 4" key="1">
    <citation type="submission" date="2022-01" db="EMBL/GenBank/DDBJ databases">
        <title>Mariniradius saccharolyticus sp. nov., isolated from sediment of a river.</title>
        <authorList>
            <person name="Liu H."/>
        </authorList>
    </citation>
    <scope>NUCLEOTIDE SEQUENCE [LARGE SCALE GENOMIC DNA]</scope>
    <source>
        <strain evidence="3 4">RY-2</strain>
    </source>
</reference>
<dbReference type="RefSeq" id="WP_234863148.1">
    <property type="nucleotide sequence ID" value="NZ_JAKEVZ010000029.1"/>
</dbReference>
<proteinExistence type="predicted"/>
<evidence type="ECO:0000313" key="4">
    <source>
        <dbReference type="Proteomes" id="UP001201449"/>
    </source>
</evidence>
<feature type="transmembrane region" description="Helical" evidence="1">
    <location>
        <begin position="153"/>
        <end position="174"/>
    </location>
</feature>
<dbReference type="Pfam" id="PF01433">
    <property type="entry name" value="Peptidase_M1"/>
    <property type="match status" value="1"/>
</dbReference>
<protein>
    <recommendedName>
        <fullName evidence="2">Peptidase M1 membrane alanine aminopeptidase domain-containing protein</fullName>
    </recommendedName>
</protein>
<dbReference type="Proteomes" id="UP001201449">
    <property type="component" value="Unassembled WGS sequence"/>
</dbReference>
<keyword evidence="1" id="KW-0812">Transmembrane</keyword>
<feature type="transmembrane region" description="Helical" evidence="1">
    <location>
        <begin position="21"/>
        <end position="40"/>
    </location>
</feature>
<feature type="transmembrane region" description="Helical" evidence="1">
    <location>
        <begin position="408"/>
        <end position="429"/>
    </location>
</feature>
<gene>
    <name evidence="3" type="ORF">L0U89_19980</name>
</gene>
<sequence length="1218" mass="139305">MQDFWNVFKFEIRYRLSRPATYIYFGMLFVIAFVLFGGGFTPASDKVSHNSPYVIAQLQSIISIFGILLASAILGVPIYRDLEHKTGSFMFSYPLSKGAYFMGRFWGSFVVLLAITSAVMLGIYLGCIVGAATGWTDAERYGPHVLKFYTHPWLTLVLPNMWIAGTLFFALIIFTRNIKSIYSGGIVLFIAYLLSNFLAQDIENKDLVQLLDPFALNTFNYETRYLTPFEKNTFILPLKGNLLLNRIIWSLVGLVFFAAAYWRFSFTYFFQERIKSNKKQAEAETYPTGGLAKVLTDFSNKYQWLSLKALTKIEVNNIVKDIYFRSILLGGFIFLVLDFWIGSTLYSVSNFPVTTFLMEFKGFDYNLFVFIIIVFFTGESIHRSQASGYAIISDTFPVKDGVMLSSKFLAMAFVTLILAVIPIPVGLLVQTLKGYFQYDLHIYLIDSLLITYFDYLQMVMLVFAVHMVFNNKFAGHAASIAVWVVIGQVLDLAKVNFTLFKFSYKPSYIWSDMNGLGHFAESLFWFNLYWTAFGLFLVLVFSIFFVRGSETNFSSRWKTAKSRLKSPAIAVAMVCLLVAFGSGAYIYQSVVYKNGYLTIREGEQRSADYEKQLKQYQRIPQPKVVAAFLKADVYPEERNAFFTLDLTIVNKTDAVIDSLHMQESSLSNFVVLHAGDTLEYRFPLKYDKRAFDIFGSFEERHWYKILALPKAMQPGDTLQIQVIASQLNKGFPNSGYGRDLVHNGTFTSAFLPSFGYSDNLELSSDETRKKYGLKPKDTDLPPHDDPFGLRNLLFSQDADFVNFEAIVSTSPDQIAVVPGYLQKEWTENGRRYFHYIQDTPIQYFFSVVSAKYDVLLEKAQLPDGKEVAIEIYHHPRHTYNLDRFLAAYKDGLSYFSEKYSPFQFRQMRILEFPRYAGFAQSFPNTVPFSESFGWVADFSDPNSFDYVYFVTAHELAHQWWGHQVPPNYTRGSNLISEALAEYSALILTERAYGRDNMKRFLKDELDRYLSGRSGESKKENAFINADRGYIWYQKGALVLYALRDYIGDDKMDAALKDFVAEFGLKETPPFAGSSDLLRHLTKYTPDSMHYFLDDTWHKITLYENKAKEAKAEKVGDDEYLVTFTLNSQKVYADSLGRETPAVYEGDFVDVGVFAAEDKDENGRNRTNPLYIQKHKIKPGETTLQIRVKGGVPTKAGIDPYNKLVDRIPDDNVLNVSVN</sequence>
<keyword evidence="4" id="KW-1185">Reference proteome</keyword>
<evidence type="ECO:0000256" key="1">
    <source>
        <dbReference type="SAM" id="Phobius"/>
    </source>
</evidence>
<feature type="transmembrane region" description="Helical" evidence="1">
    <location>
        <begin position="60"/>
        <end position="79"/>
    </location>
</feature>
<dbReference type="SUPFAM" id="SSF55486">
    <property type="entry name" value="Metalloproteases ('zincins'), catalytic domain"/>
    <property type="match status" value="1"/>
</dbReference>
<feature type="transmembrane region" description="Helical" evidence="1">
    <location>
        <begin position="524"/>
        <end position="546"/>
    </location>
</feature>
<feature type="transmembrane region" description="Helical" evidence="1">
    <location>
        <begin position="567"/>
        <end position="587"/>
    </location>
</feature>
<feature type="transmembrane region" description="Helical" evidence="1">
    <location>
        <begin position="481"/>
        <end position="504"/>
    </location>
</feature>
<feature type="transmembrane region" description="Helical" evidence="1">
    <location>
        <begin position="247"/>
        <end position="270"/>
    </location>
</feature>
<feature type="domain" description="Peptidase M1 membrane alanine aminopeptidase" evidence="2">
    <location>
        <begin position="894"/>
        <end position="1091"/>
    </location>
</feature>
<evidence type="ECO:0000313" key="3">
    <source>
        <dbReference type="EMBL" id="MCF1753350.1"/>
    </source>
</evidence>